<name>A0A7W8CTV7_9BACL</name>
<dbReference type="RefSeq" id="WP_135504814.1">
    <property type="nucleotide sequence ID" value="NZ_JACHHE010000010.1"/>
</dbReference>
<evidence type="ECO:0000313" key="3">
    <source>
        <dbReference type="Proteomes" id="UP000525923"/>
    </source>
</evidence>
<dbReference type="InterPro" id="IPR018958">
    <property type="entry name" value="Knr4/Smi1-like_dom"/>
</dbReference>
<feature type="domain" description="Knr4/Smi1-like" evidence="1">
    <location>
        <begin position="40"/>
        <end position="151"/>
    </location>
</feature>
<dbReference type="InterPro" id="IPR037883">
    <property type="entry name" value="Knr4/Smi1-like_sf"/>
</dbReference>
<evidence type="ECO:0000313" key="2">
    <source>
        <dbReference type="EMBL" id="MBB5181557.1"/>
    </source>
</evidence>
<dbReference type="EMBL" id="JACHHE010000010">
    <property type="protein sequence ID" value="MBB5181557.1"/>
    <property type="molecule type" value="Genomic_DNA"/>
</dbReference>
<comment type="caution">
    <text evidence="2">The sequence shown here is derived from an EMBL/GenBank/DDBJ whole genome shotgun (WGS) entry which is preliminary data.</text>
</comment>
<organism evidence="2 3">
    <name type="scientific">Planococcus koreensis</name>
    <dbReference type="NCBI Taxonomy" id="112331"/>
    <lineage>
        <taxon>Bacteria</taxon>
        <taxon>Bacillati</taxon>
        <taxon>Bacillota</taxon>
        <taxon>Bacilli</taxon>
        <taxon>Bacillales</taxon>
        <taxon>Caryophanaceae</taxon>
        <taxon>Planococcus</taxon>
    </lineage>
</organism>
<gene>
    <name evidence="2" type="ORF">HNQ44_003022</name>
</gene>
<dbReference type="OrthoDB" id="2355620at2"/>
<dbReference type="Proteomes" id="UP000525923">
    <property type="component" value="Unassembled WGS sequence"/>
</dbReference>
<keyword evidence="3" id="KW-1185">Reference proteome</keyword>
<sequence length="168" mass="19509">MSKIKINLEALKKRLDSKGLLEVQQEEGYVEKMKVAFNSPATGKELQKLPFTLPEDYEEFLRLHNGGLIFTHPEYGGGFELFTVDEILEHRAIPGYDYPDNWFPIAYGYDGCYLIVTDKMVGNGYLYVMDTGYDFEDNMFIGMTFEDWLEKIIIAQGTKFWEWGFIIP</sequence>
<accession>A0A7W8CTV7</accession>
<dbReference type="AlphaFoldDB" id="A0A7W8CTV7"/>
<dbReference type="Pfam" id="PF09346">
    <property type="entry name" value="SMI1_KNR4"/>
    <property type="match status" value="1"/>
</dbReference>
<proteinExistence type="predicted"/>
<reference evidence="2 3" key="1">
    <citation type="submission" date="2020-08" db="EMBL/GenBank/DDBJ databases">
        <title>Genomic Encyclopedia of Type Strains, Phase IV (KMG-IV): sequencing the most valuable type-strain genomes for metagenomic binning, comparative biology and taxonomic classification.</title>
        <authorList>
            <person name="Goeker M."/>
        </authorList>
    </citation>
    <scope>NUCLEOTIDE SEQUENCE [LARGE SCALE GENOMIC DNA]</scope>
    <source>
        <strain evidence="2 3">DSM 15895</strain>
    </source>
</reference>
<evidence type="ECO:0000259" key="1">
    <source>
        <dbReference type="SMART" id="SM00860"/>
    </source>
</evidence>
<protein>
    <recommendedName>
        <fullName evidence="1">Knr4/Smi1-like domain-containing protein</fullName>
    </recommendedName>
</protein>
<dbReference type="Gene3D" id="3.40.1580.10">
    <property type="entry name" value="SMI1/KNR4-like"/>
    <property type="match status" value="1"/>
</dbReference>
<dbReference type="SUPFAM" id="SSF160631">
    <property type="entry name" value="SMI1/KNR4-like"/>
    <property type="match status" value="1"/>
</dbReference>
<dbReference type="SMART" id="SM00860">
    <property type="entry name" value="SMI1_KNR4"/>
    <property type="match status" value="1"/>
</dbReference>